<feature type="compositionally biased region" description="Basic and acidic residues" evidence="1">
    <location>
        <begin position="77"/>
        <end position="86"/>
    </location>
</feature>
<feature type="compositionally biased region" description="Acidic residues" evidence="1">
    <location>
        <begin position="192"/>
        <end position="208"/>
    </location>
</feature>
<feature type="compositionally biased region" description="Basic and acidic residues" evidence="1">
    <location>
        <begin position="293"/>
        <end position="337"/>
    </location>
</feature>
<keyword evidence="2" id="KW-0732">Signal</keyword>
<dbReference type="RefSeq" id="WP_173732128.1">
    <property type="nucleotide sequence ID" value="NZ_JABTTE010000024.1"/>
</dbReference>
<evidence type="ECO:0000256" key="2">
    <source>
        <dbReference type="SAM" id="SignalP"/>
    </source>
</evidence>
<sequence>MKIKKTVMSGAVASALIFSTIGTGSVFAEEGVVELQAPEIEEAVTVDTDEQRALAEVNVTVEDTVEDGEISEEATTDAEKPMKEGSEDTDQQQEKASTLVPGDFLYFVKIMMEKIRLAVTFDEYKEARMLAQFAAERIAEANVLIAEGKTDEAIELLKKAIAIQDEAAEKLAEAEKTEASDEIEVVTKEEGTQDSEATEETTEDTEETTIEDNVTKETEAGIDDEVAENEVEVKLAQNIDALTAALSHVKNPTAQLALMKNIQKSFVKLDKKLAKMEEKAAKYIDETADEEEKVATETKVSKEEVTKITEEKEAATTDTEAVEKETKTEGQAESEAVVKVEEKIIVAPGLVKKEEAKAKAQEKRAEVQAKVAAKKQEVQQKKAEKEQQVNEKKQNAQKNGSPNNHGKGNE</sequence>
<feature type="region of interest" description="Disordered" evidence="1">
    <location>
        <begin position="62"/>
        <end position="96"/>
    </location>
</feature>
<feature type="region of interest" description="Disordered" evidence="1">
    <location>
        <begin position="371"/>
        <end position="410"/>
    </location>
</feature>
<evidence type="ECO:0000256" key="1">
    <source>
        <dbReference type="SAM" id="MobiDB-lite"/>
    </source>
</evidence>
<feature type="compositionally biased region" description="Polar residues" evidence="1">
    <location>
        <begin position="400"/>
        <end position="410"/>
    </location>
</feature>
<accession>A0A8J8K9B4</accession>
<feature type="domain" description="DUF5667" evidence="3">
    <location>
        <begin position="99"/>
        <end position="190"/>
    </location>
</feature>
<feature type="compositionally biased region" description="Basic and acidic residues" evidence="1">
    <location>
        <begin position="175"/>
        <end position="191"/>
    </location>
</feature>
<gene>
    <name evidence="4" type="ORF">HR057_14310</name>
</gene>
<protein>
    <recommendedName>
        <fullName evidence="3">DUF5667 domain-containing protein</fullName>
    </recommendedName>
</protein>
<name>A0A8J8K9B4_9BACI</name>
<feature type="chain" id="PRO_5035305596" description="DUF5667 domain-containing protein" evidence="2">
    <location>
        <begin position="29"/>
        <end position="410"/>
    </location>
</feature>
<evidence type="ECO:0000259" key="3">
    <source>
        <dbReference type="Pfam" id="PF18915"/>
    </source>
</evidence>
<evidence type="ECO:0000313" key="4">
    <source>
        <dbReference type="EMBL" id="NSL52926.1"/>
    </source>
</evidence>
<dbReference type="Pfam" id="PF18915">
    <property type="entry name" value="DUF5667"/>
    <property type="match status" value="1"/>
</dbReference>
<proteinExistence type="predicted"/>
<dbReference type="EMBL" id="JABTTE010000024">
    <property type="protein sequence ID" value="NSL52926.1"/>
    <property type="molecule type" value="Genomic_DNA"/>
</dbReference>
<dbReference type="InterPro" id="IPR043725">
    <property type="entry name" value="DUF5667"/>
</dbReference>
<comment type="caution">
    <text evidence="4">The sequence shown here is derived from an EMBL/GenBank/DDBJ whole genome shotgun (WGS) entry which is preliminary data.</text>
</comment>
<feature type="region of interest" description="Disordered" evidence="1">
    <location>
        <begin position="175"/>
        <end position="208"/>
    </location>
</feature>
<feature type="compositionally biased region" description="Basic and acidic residues" evidence="1">
    <location>
        <begin position="374"/>
        <end position="394"/>
    </location>
</feature>
<keyword evidence="5" id="KW-1185">Reference proteome</keyword>
<feature type="region of interest" description="Disordered" evidence="1">
    <location>
        <begin position="289"/>
        <end position="337"/>
    </location>
</feature>
<dbReference type="AlphaFoldDB" id="A0A8J8K9B4"/>
<feature type="compositionally biased region" description="Acidic residues" evidence="1">
    <location>
        <begin position="63"/>
        <end position="76"/>
    </location>
</feature>
<evidence type="ECO:0000313" key="5">
    <source>
        <dbReference type="Proteomes" id="UP000625804"/>
    </source>
</evidence>
<feature type="signal peptide" evidence="2">
    <location>
        <begin position="1"/>
        <end position="28"/>
    </location>
</feature>
<dbReference type="Proteomes" id="UP000625804">
    <property type="component" value="Unassembled WGS sequence"/>
</dbReference>
<reference evidence="4" key="1">
    <citation type="submission" date="2020-06" db="EMBL/GenBank/DDBJ databases">
        <title>A novel thermopfilic bacterium from Erzurum, Turkey.</title>
        <authorList>
            <person name="Adiguzel A."/>
            <person name="Ay H."/>
            <person name="Baltaci M.O."/>
        </authorList>
    </citation>
    <scope>NUCLEOTIDE SEQUENCE</scope>
    <source>
        <strain evidence="4">P2</strain>
    </source>
</reference>
<organism evidence="4 5">
    <name type="scientific">Calidifontibacillus erzurumensis</name>
    <dbReference type="NCBI Taxonomy" id="2741433"/>
    <lineage>
        <taxon>Bacteria</taxon>
        <taxon>Bacillati</taxon>
        <taxon>Bacillota</taxon>
        <taxon>Bacilli</taxon>
        <taxon>Bacillales</taxon>
        <taxon>Bacillaceae</taxon>
        <taxon>Calidifontibacillus/Schinkia group</taxon>
        <taxon>Calidifontibacillus</taxon>
    </lineage>
</organism>